<evidence type="ECO:0000256" key="9">
    <source>
        <dbReference type="ARBA" id="ARBA00023136"/>
    </source>
</evidence>
<evidence type="ECO:0000256" key="8">
    <source>
        <dbReference type="ARBA" id="ARBA00022989"/>
    </source>
</evidence>
<evidence type="ECO:0000256" key="10">
    <source>
        <dbReference type="SAM" id="MobiDB-lite"/>
    </source>
</evidence>
<evidence type="ECO:0000256" key="5">
    <source>
        <dbReference type="ARBA" id="ARBA00022481"/>
    </source>
</evidence>
<dbReference type="InterPro" id="IPR000983">
    <property type="entry name" value="Bac_GSPG_pilin"/>
</dbReference>
<evidence type="ECO:0000256" key="7">
    <source>
        <dbReference type="ARBA" id="ARBA00022692"/>
    </source>
</evidence>
<feature type="region of interest" description="Disordered" evidence="10">
    <location>
        <begin position="1"/>
        <end position="35"/>
    </location>
</feature>
<protein>
    <recommendedName>
        <fullName evidence="3">Type II secretion system core protein G</fullName>
    </recommendedName>
</protein>
<dbReference type="InterPro" id="IPR010054">
    <property type="entry name" value="Type2_sec_GspG"/>
</dbReference>
<dbReference type="EMBL" id="CP059851">
    <property type="protein sequence ID" value="QMW24616.1"/>
    <property type="molecule type" value="Genomic_DNA"/>
</dbReference>
<feature type="transmembrane region" description="Helical" evidence="11">
    <location>
        <begin position="52"/>
        <end position="71"/>
    </location>
</feature>
<evidence type="ECO:0000313" key="14">
    <source>
        <dbReference type="Proteomes" id="UP000515292"/>
    </source>
</evidence>
<reference evidence="13 14" key="1">
    <citation type="submission" date="2020-07" db="EMBL/GenBank/DDBJ databases">
        <title>Complete genome sequence for Sandaracinobacter sp. M6.</title>
        <authorList>
            <person name="Tang Y."/>
            <person name="Liu Q."/>
            <person name="Guo Z."/>
            <person name="Lei P."/>
            <person name="Huang B."/>
        </authorList>
    </citation>
    <scope>NUCLEOTIDE SEQUENCE [LARGE SCALE GENOMIC DNA]</scope>
    <source>
        <strain evidence="13 14">M6</strain>
    </source>
</reference>
<dbReference type="Proteomes" id="UP000515292">
    <property type="component" value="Chromosome"/>
</dbReference>
<dbReference type="NCBIfam" id="TIGR02532">
    <property type="entry name" value="IV_pilin_GFxxxE"/>
    <property type="match status" value="1"/>
</dbReference>
<keyword evidence="9 11" id="KW-0472">Membrane</keyword>
<keyword evidence="7 11" id="KW-0812">Transmembrane</keyword>
<gene>
    <name evidence="13" type="primary">gspG</name>
    <name evidence="13" type="ORF">H3309_10030</name>
</gene>
<keyword evidence="4" id="KW-1003">Cell membrane</keyword>
<evidence type="ECO:0000256" key="1">
    <source>
        <dbReference type="ARBA" id="ARBA00004377"/>
    </source>
</evidence>
<keyword evidence="14" id="KW-1185">Reference proteome</keyword>
<evidence type="ECO:0000256" key="3">
    <source>
        <dbReference type="ARBA" id="ARBA00020042"/>
    </source>
</evidence>
<name>A0A7G5IMM4_9SPHN</name>
<dbReference type="PANTHER" id="PTHR30093">
    <property type="entry name" value="GENERAL SECRETION PATHWAY PROTEIN G"/>
    <property type="match status" value="1"/>
</dbReference>
<keyword evidence="8 11" id="KW-1133">Transmembrane helix</keyword>
<accession>A0A7G5IMM4</accession>
<dbReference type="InterPro" id="IPR013545">
    <property type="entry name" value="T2SS_protein-GspG_C"/>
</dbReference>
<dbReference type="InterPro" id="IPR012902">
    <property type="entry name" value="N_methyl_site"/>
</dbReference>
<dbReference type="Pfam" id="PF08334">
    <property type="entry name" value="T2SSG"/>
    <property type="match status" value="1"/>
</dbReference>
<evidence type="ECO:0000256" key="6">
    <source>
        <dbReference type="ARBA" id="ARBA00022519"/>
    </source>
</evidence>
<dbReference type="GO" id="GO:0005886">
    <property type="term" value="C:plasma membrane"/>
    <property type="evidence" value="ECO:0007669"/>
    <property type="project" value="UniProtKB-SubCell"/>
</dbReference>
<proteinExistence type="inferred from homology"/>
<dbReference type="PANTHER" id="PTHR30093:SF44">
    <property type="entry name" value="TYPE II SECRETION SYSTEM CORE PROTEIN G"/>
    <property type="match status" value="1"/>
</dbReference>
<comment type="subcellular location">
    <subcellularLocation>
        <location evidence="1">Cell inner membrane</location>
        <topology evidence="1">Single-pass membrane protein</topology>
    </subcellularLocation>
</comment>
<dbReference type="KEGG" id="sand:H3309_10030"/>
<dbReference type="SUPFAM" id="SSF54523">
    <property type="entry name" value="Pili subunits"/>
    <property type="match status" value="1"/>
</dbReference>
<comment type="similarity">
    <text evidence="2">Belongs to the GSP G family.</text>
</comment>
<dbReference type="Gene3D" id="3.30.700.10">
    <property type="entry name" value="Glycoprotein, Type 4 Pilin"/>
    <property type="match status" value="1"/>
</dbReference>
<keyword evidence="6" id="KW-0997">Cell inner membrane</keyword>
<dbReference type="AlphaFoldDB" id="A0A7G5IMM4"/>
<evidence type="ECO:0000313" key="13">
    <source>
        <dbReference type="EMBL" id="QMW24616.1"/>
    </source>
</evidence>
<evidence type="ECO:0000256" key="11">
    <source>
        <dbReference type="SAM" id="Phobius"/>
    </source>
</evidence>
<dbReference type="PRINTS" id="PR00813">
    <property type="entry name" value="BCTERIALGSPG"/>
</dbReference>
<dbReference type="GO" id="GO:0015627">
    <property type="term" value="C:type II protein secretion system complex"/>
    <property type="evidence" value="ECO:0007669"/>
    <property type="project" value="InterPro"/>
</dbReference>
<dbReference type="GO" id="GO:0015628">
    <property type="term" value="P:protein secretion by the type II secretion system"/>
    <property type="evidence" value="ECO:0007669"/>
    <property type="project" value="InterPro"/>
</dbReference>
<keyword evidence="5" id="KW-0488">Methylation</keyword>
<dbReference type="NCBIfam" id="TIGR01710">
    <property type="entry name" value="typeII_sec_gspG"/>
    <property type="match status" value="1"/>
</dbReference>
<evidence type="ECO:0000256" key="2">
    <source>
        <dbReference type="ARBA" id="ARBA00009984"/>
    </source>
</evidence>
<dbReference type="Pfam" id="PF07963">
    <property type="entry name" value="N_methyl"/>
    <property type="match status" value="1"/>
</dbReference>
<sequence length="174" mass="18416">MDDTAVPGFGRADPLPLACRKSPPPQAGEGLGPFPPCEAADRRANGFTLTELLVVLAIIGLLTTIVVLNVLPMQDRAAGTKARADVAAIEQALELYRLDMGRYPTMEEGLVALTKPTPASGALLKTLPDDPWQRPYQYRQPGIHGPVDVFSLGSDGAEGGEQTAADIGNWKPAT</sequence>
<evidence type="ECO:0000259" key="12">
    <source>
        <dbReference type="Pfam" id="PF08334"/>
    </source>
</evidence>
<feature type="domain" description="Type II secretion system protein GspG C-terminal" evidence="12">
    <location>
        <begin position="69"/>
        <end position="170"/>
    </location>
</feature>
<dbReference type="InterPro" id="IPR045584">
    <property type="entry name" value="Pilin-like"/>
</dbReference>
<evidence type="ECO:0000256" key="4">
    <source>
        <dbReference type="ARBA" id="ARBA00022475"/>
    </source>
</evidence>
<organism evidence="13 14">
    <name type="scientific">Sandaracinobacteroides saxicola</name>
    <dbReference type="NCBI Taxonomy" id="2759707"/>
    <lineage>
        <taxon>Bacteria</taxon>
        <taxon>Pseudomonadati</taxon>
        <taxon>Pseudomonadota</taxon>
        <taxon>Alphaproteobacteria</taxon>
        <taxon>Sphingomonadales</taxon>
        <taxon>Sphingosinicellaceae</taxon>
        <taxon>Sandaracinobacteroides</taxon>
    </lineage>
</organism>